<feature type="binding site" evidence="18">
    <location>
        <position position="133"/>
    </location>
    <ligand>
        <name>GTP</name>
        <dbReference type="ChEBI" id="CHEBI:37565"/>
    </ligand>
</feature>
<evidence type="ECO:0000256" key="10">
    <source>
        <dbReference type="ARBA" id="ARBA00022824"/>
    </source>
</evidence>
<dbReference type="GO" id="GO:0006506">
    <property type="term" value="P:GPI anchor biosynthetic process"/>
    <property type="evidence" value="ECO:0007669"/>
    <property type="project" value="UniProtKB-UniPathway"/>
</dbReference>
<feature type="transmembrane region" description="Helical" evidence="22">
    <location>
        <begin position="386"/>
        <end position="408"/>
    </location>
</feature>
<feature type="binding site" evidence="17">
    <location>
        <position position="32"/>
    </location>
    <ligand>
        <name>Mg(2+)</name>
        <dbReference type="ChEBI" id="CHEBI:18420"/>
    </ligand>
</feature>
<keyword evidence="24" id="KW-1185">Reference proteome</keyword>
<keyword evidence="17" id="KW-0460">Magnesium</keyword>
<feature type="binding site" evidence="18">
    <location>
        <position position="132"/>
    </location>
    <ligand>
        <name>GTP</name>
        <dbReference type="ChEBI" id="CHEBI:37565"/>
    </ligand>
</feature>
<evidence type="ECO:0000256" key="8">
    <source>
        <dbReference type="ARBA" id="ARBA00022741"/>
    </source>
</evidence>
<dbReference type="GO" id="GO:0005525">
    <property type="term" value="F:GTP binding"/>
    <property type="evidence" value="ECO:0007669"/>
    <property type="project" value="UniProtKB-KW"/>
</dbReference>
<keyword evidence="15 22" id="KW-0472">Membrane</keyword>
<dbReference type="STRING" id="2316362.A0A4Q2DRE9"/>
<evidence type="ECO:0000256" key="14">
    <source>
        <dbReference type="ARBA" id="ARBA00023134"/>
    </source>
</evidence>
<keyword evidence="10 21" id="KW-0256">Endoplasmic reticulum</keyword>
<feature type="binding site" evidence="20">
    <location>
        <position position="37"/>
    </location>
    <ligand>
        <name>Mg(2+)</name>
        <dbReference type="ChEBI" id="CHEBI:18420"/>
    </ligand>
</feature>
<dbReference type="InterPro" id="IPR027417">
    <property type="entry name" value="P-loop_NTPase"/>
</dbReference>
<keyword evidence="22" id="KW-0812">Transmembrane</keyword>
<evidence type="ECO:0000256" key="18">
    <source>
        <dbReference type="PIRSR" id="PIRSR606687-2"/>
    </source>
</evidence>
<dbReference type="InterPro" id="IPR006687">
    <property type="entry name" value="Small_GTPase_SAR1"/>
</dbReference>
<evidence type="ECO:0000256" key="7">
    <source>
        <dbReference type="ARBA" id="ARBA00022448"/>
    </source>
</evidence>
<evidence type="ECO:0000313" key="23">
    <source>
        <dbReference type="EMBL" id="RXW22797.1"/>
    </source>
</evidence>
<comment type="similarity">
    <text evidence="4 21">Belongs to the small GTPase superfamily. SAR1 family.</text>
</comment>
<dbReference type="Proteomes" id="UP000290288">
    <property type="component" value="Unassembled WGS sequence"/>
</dbReference>
<dbReference type="SMART" id="SM00177">
    <property type="entry name" value="ARF"/>
    <property type="match status" value="1"/>
</dbReference>
<dbReference type="InterPro" id="IPR005225">
    <property type="entry name" value="Small_GTP-bd"/>
</dbReference>
<evidence type="ECO:0000256" key="4">
    <source>
        <dbReference type="ARBA" id="ARBA00007507"/>
    </source>
</evidence>
<dbReference type="GO" id="GO:0000139">
    <property type="term" value="C:Golgi membrane"/>
    <property type="evidence" value="ECO:0007669"/>
    <property type="project" value="UniProtKB-SubCell"/>
</dbReference>
<dbReference type="SUPFAM" id="SSF52540">
    <property type="entry name" value="P-loop containing nucleoside triphosphate hydrolases"/>
    <property type="match status" value="1"/>
</dbReference>
<evidence type="ECO:0000256" key="13">
    <source>
        <dbReference type="ARBA" id="ARBA00023034"/>
    </source>
</evidence>
<dbReference type="FunFam" id="3.40.50.300:FF:000161">
    <property type="entry name" value="Small COPII coat GTPase"/>
    <property type="match status" value="1"/>
</dbReference>
<protein>
    <recommendedName>
        <fullName evidence="6">Small COPII coat GTPase SAR1</fullName>
    </recommendedName>
    <alternativeName>
        <fullName evidence="5">Small COPII coat GTPase sar1</fullName>
    </alternativeName>
</protein>
<evidence type="ECO:0000256" key="1">
    <source>
        <dbReference type="ARBA" id="ARBA00004255"/>
    </source>
</evidence>
<dbReference type="PANTHER" id="PTHR45684">
    <property type="entry name" value="RE74312P"/>
    <property type="match status" value="1"/>
</dbReference>
<accession>A0A4Q2DRE9</accession>
<keyword evidence="16" id="KW-0968">Cytoplasmic vesicle</keyword>
<feature type="binding site" evidence="20">
    <location>
        <position position="54"/>
    </location>
    <ligand>
        <name>Mg(2+)</name>
        <dbReference type="ChEBI" id="CHEBI:18420"/>
    </ligand>
</feature>
<keyword evidence="14 19" id="KW-0342">GTP-binding</keyword>
<dbReference type="PROSITE" id="PS51422">
    <property type="entry name" value="SAR1"/>
    <property type="match status" value="1"/>
</dbReference>
<dbReference type="PRINTS" id="PR00328">
    <property type="entry name" value="SAR1GTPBP"/>
</dbReference>
<dbReference type="GO" id="GO:0016192">
    <property type="term" value="P:vesicle-mediated transport"/>
    <property type="evidence" value="ECO:0007669"/>
    <property type="project" value="UniProtKB-KW"/>
</dbReference>
<sequence>MGVGDWFSWFWDVLASLGLASKNAKILFLGLDNAGKTTLLHMLKNDRLATLQPTLHPTSEELAMGKIKFTTFDLGGHQQARRLWRDYFPEVDGIVFLVDSADFERFPEAKAELDALLSIEDLSKVPFLVFGNKIDAPGAVSEDELRHHLGLYQTTGKGTNPLNDIRPIEIFMCSVVQRQGYAEAFLLDPSSGRAEGPLQTFLGSSLPVGSPYTRDTYRYTPLLALLLTPNGWLHPSFGKYVFAACDLLNGWLIYRMLLTQVLPFTDQSPGAAHTSKKVNPYVEDRRERLATIYSAVHLLNPLVFSISTRGSSESVLSLFVLATLDAALRAEWDWAAVLLGLSTHWKIYPVVYGVSALGVISASSTNQARRGIGLKSYISTLVNGRTIRFGVISAATFFSLGVLCYAVWGYPFLYESYLYHLHRLDHRHNFSPYFYLTYLTYPSVFPSDPISPLTWSRLGLLFGQEKRHLVFAWFVQTVAFVVFNKVCTSQVSLPSFILAKDLRF</sequence>
<organism evidence="23 24">
    <name type="scientific">Candolleomyces aberdarensis</name>
    <dbReference type="NCBI Taxonomy" id="2316362"/>
    <lineage>
        <taxon>Eukaryota</taxon>
        <taxon>Fungi</taxon>
        <taxon>Dikarya</taxon>
        <taxon>Basidiomycota</taxon>
        <taxon>Agaricomycotina</taxon>
        <taxon>Agaricomycetes</taxon>
        <taxon>Agaricomycetidae</taxon>
        <taxon>Agaricales</taxon>
        <taxon>Agaricineae</taxon>
        <taxon>Psathyrellaceae</taxon>
        <taxon>Candolleomyces</taxon>
    </lineage>
</organism>
<keyword evidence="11 21" id="KW-0931">ER-Golgi transport</keyword>
<keyword evidence="12 21" id="KW-0653">Protein transport</keyword>
<evidence type="ECO:0000256" key="15">
    <source>
        <dbReference type="ARBA" id="ARBA00023136"/>
    </source>
</evidence>
<comment type="caution">
    <text evidence="23">The sequence shown here is derived from an EMBL/GenBank/DDBJ whole genome shotgun (WGS) entry which is preliminary data.</text>
</comment>
<feature type="binding site" evidence="19">
    <location>
        <begin position="132"/>
        <end position="135"/>
    </location>
    <ligand>
        <name>GTP</name>
        <dbReference type="ChEBI" id="CHEBI:37565"/>
    </ligand>
</feature>
<evidence type="ECO:0000256" key="2">
    <source>
        <dbReference type="ARBA" id="ARBA00004299"/>
    </source>
</evidence>
<evidence type="ECO:0000256" key="21">
    <source>
        <dbReference type="RuleBase" id="RU003926"/>
    </source>
</evidence>
<evidence type="ECO:0000256" key="11">
    <source>
        <dbReference type="ARBA" id="ARBA00022892"/>
    </source>
</evidence>
<evidence type="ECO:0000256" key="19">
    <source>
        <dbReference type="PIRSR" id="PIRSR606689-1"/>
    </source>
</evidence>
<dbReference type="EMBL" id="SDEE01000060">
    <property type="protein sequence ID" value="RXW22797.1"/>
    <property type="molecule type" value="Genomic_DNA"/>
</dbReference>
<dbReference type="InterPro" id="IPR007704">
    <property type="entry name" value="PIG-M"/>
</dbReference>
<evidence type="ECO:0000256" key="16">
    <source>
        <dbReference type="ARBA" id="ARBA00023329"/>
    </source>
</evidence>
<feature type="binding site" evidence="18">
    <location>
        <position position="176"/>
    </location>
    <ligand>
        <name>GTP</name>
        <dbReference type="ChEBI" id="CHEBI:37565"/>
    </ligand>
</feature>
<dbReference type="UniPathway" id="UPA00196"/>
<evidence type="ECO:0000256" key="3">
    <source>
        <dbReference type="ARBA" id="ARBA00004397"/>
    </source>
</evidence>
<dbReference type="GO" id="GO:0005789">
    <property type="term" value="C:endoplasmic reticulum membrane"/>
    <property type="evidence" value="ECO:0007669"/>
    <property type="project" value="UniProtKB-SubCell"/>
</dbReference>
<dbReference type="SMART" id="SM00178">
    <property type="entry name" value="SAR"/>
    <property type="match status" value="1"/>
</dbReference>
<keyword evidence="13 21" id="KW-0333">Golgi apparatus</keyword>
<dbReference type="GO" id="GO:0004376">
    <property type="term" value="F:GPI mannosyltransferase activity"/>
    <property type="evidence" value="ECO:0007669"/>
    <property type="project" value="InterPro"/>
</dbReference>
<keyword evidence="17" id="KW-0479">Metal-binding</keyword>
<feature type="binding site" evidence="18">
    <location>
        <position position="37"/>
    </location>
    <ligand>
        <name>GTP</name>
        <dbReference type="ChEBI" id="CHEBI:37565"/>
    </ligand>
</feature>
<evidence type="ECO:0000256" key="6">
    <source>
        <dbReference type="ARBA" id="ARBA00021124"/>
    </source>
</evidence>
<dbReference type="InterPro" id="IPR006689">
    <property type="entry name" value="Small_GTPase_ARF/SAR"/>
</dbReference>
<reference evidence="23 24" key="1">
    <citation type="submission" date="2019-01" db="EMBL/GenBank/DDBJ databases">
        <title>Draft genome sequence of Psathyrella aberdarensis IHI B618.</title>
        <authorList>
            <person name="Buettner E."/>
            <person name="Kellner H."/>
        </authorList>
    </citation>
    <scope>NUCLEOTIDE SEQUENCE [LARGE SCALE GENOMIC DNA]</scope>
    <source>
        <strain evidence="23 24">IHI B618</strain>
    </source>
</reference>
<evidence type="ECO:0000313" key="24">
    <source>
        <dbReference type="Proteomes" id="UP000290288"/>
    </source>
</evidence>
<dbReference type="GO" id="GO:0003924">
    <property type="term" value="F:GTPase activity"/>
    <property type="evidence" value="ECO:0007669"/>
    <property type="project" value="InterPro"/>
</dbReference>
<dbReference type="GO" id="GO:0046872">
    <property type="term" value="F:metal ion binding"/>
    <property type="evidence" value="ECO:0007669"/>
    <property type="project" value="UniProtKB-KW"/>
</dbReference>
<evidence type="ECO:0000256" key="20">
    <source>
        <dbReference type="PIRSR" id="PIRSR606689-2"/>
    </source>
</evidence>
<dbReference type="GO" id="GO:0012507">
    <property type="term" value="C:ER to Golgi transport vesicle membrane"/>
    <property type="evidence" value="ECO:0007669"/>
    <property type="project" value="UniProtKB-SubCell"/>
</dbReference>
<keyword evidence="8 18" id="KW-0547">Nucleotide-binding</keyword>
<dbReference type="AlphaFoldDB" id="A0A4Q2DRE9"/>
<dbReference type="NCBIfam" id="TIGR00231">
    <property type="entry name" value="small_GTP"/>
    <property type="match status" value="1"/>
</dbReference>
<feature type="binding site" evidence="18">
    <location>
        <position position="35"/>
    </location>
    <ligand>
        <name>GTP</name>
        <dbReference type="ChEBI" id="CHEBI:37565"/>
    </ligand>
</feature>
<name>A0A4Q2DRE9_9AGAR</name>
<gene>
    <name evidence="23" type="ORF">EST38_g3047</name>
</gene>
<evidence type="ECO:0000256" key="12">
    <source>
        <dbReference type="ARBA" id="ARBA00022927"/>
    </source>
</evidence>
<feature type="binding site" evidence="18">
    <location>
        <position position="33"/>
    </location>
    <ligand>
        <name>GTP</name>
        <dbReference type="ChEBI" id="CHEBI:37565"/>
    </ligand>
</feature>
<dbReference type="PROSITE" id="PS51417">
    <property type="entry name" value="ARF"/>
    <property type="match status" value="1"/>
</dbReference>
<feature type="binding site" evidence="19">
    <location>
        <begin position="30"/>
        <end position="37"/>
    </location>
    <ligand>
        <name>GTP</name>
        <dbReference type="ChEBI" id="CHEBI:37565"/>
    </ligand>
</feature>
<evidence type="ECO:0000256" key="22">
    <source>
        <dbReference type="SAM" id="Phobius"/>
    </source>
</evidence>
<comment type="subcellular location">
    <subcellularLocation>
        <location evidence="2">Cytoplasmic vesicle</location>
        <location evidence="2">COPII-coated vesicle membrane</location>
        <topology evidence="2">Peripheral membrane protein</topology>
        <orientation evidence="2">Cytoplasmic side</orientation>
    </subcellularLocation>
    <subcellularLocation>
        <location evidence="3">Endoplasmic reticulum membrane</location>
        <topology evidence="3">Peripheral membrane protein</topology>
        <orientation evidence="3">Cytoplasmic side</orientation>
    </subcellularLocation>
    <subcellularLocation>
        <location evidence="1">Golgi apparatus membrane</location>
        <topology evidence="1">Peripheral membrane protein</topology>
        <orientation evidence="1">Cytoplasmic side</orientation>
    </subcellularLocation>
</comment>
<feature type="binding site" evidence="18">
    <location>
        <position position="175"/>
    </location>
    <ligand>
        <name>GTP</name>
        <dbReference type="ChEBI" id="CHEBI:37565"/>
    </ligand>
</feature>
<keyword evidence="22" id="KW-1133">Transmembrane helix</keyword>
<dbReference type="OrthoDB" id="2011769at2759"/>
<dbReference type="GO" id="GO:0051751">
    <property type="term" value="F:alpha-1,4-mannosyltransferase activity"/>
    <property type="evidence" value="ECO:0007669"/>
    <property type="project" value="InterPro"/>
</dbReference>
<feature type="binding site" evidence="18">
    <location>
        <position position="135"/>
    </location>
    <ligand>
        <name>GTP</name>
        <dbReference type="ChEBI" id="CHEBI:37565"/>
    </ligand>
</feature>
<proteinExistence type="inferred from homology"/>
<dbReference type="Gene3D" id="3.40.50.300">
    <property type="entry name" value="P-loop containing nucleotide triphosphate hydrolases"/>
    <property type="match status" value="1"/>
</dbReference>
<feature type="transmembrane region" description="Helical" evidence="22">
    <location>
        <begin position="347"/>
        <end position="365"/>
    </location>
</feature>
<evidence type="ECO:0000256" key="17">
    <source>
        <dbReference type="PIRSR" id="PIRSR606687-1"/>
    </source>
</evidence>
<feature type="binding site" evidence="18">
    <location>
        <position position="38"/>
    </location>
    <ligand>
        <name>GTP</name>
        <dbReference type="ChEBI" id="CHEBI:37565"/>
    </ligand>
</feature>
<dbReference type="GO" id="GO:0006886">
    <property type="term" value="P:intracellular protein transport"/>
    <property type="evidence" value="ECO:0007669"/>
    <property type="project" value="InterPro"/>
</dbReference>
<evidence type="ECO:0000256" key="5">
    <source>
        <dbReference type="ARBA" id="ARBA00019961"/>
    </source>
</evidence>
<feature type="binding site" evidence="18">
    <location>
        <position position="36"/>
    </location>
    <ligand>
        <name>GTP</name>
        <dbReference type="ChEBI" id="CHEBI:37565"/>
    </ligand>
</feature>
<dbReference type="CDD" id="cd00879">
    <property type="entry name" value="Sar1"/>
    <property type="match status" value="1"/>
</dbReference>
<dbReference type="Pfam" id="PF05007">
    <property type="entry name" value="Mannosyl_trans"/>
    <property type="match status" value="1"/>
</dbReference>
<feature type="binding site" evidence="19">
    <location>
        <position position="76"/>
    </location>
    <ligand>
        <name>GTP</name>
        <dbReference type="ChEBI" id="CHEBI:37565"/>
    </ligand>
</feature>
<keyword evidence="9" id="KW-0378">Hydrolase</keyword>
<evidence type="ECO:0000256" key="9">
    <source>
        <dbReference type="ARBA" id="ARBA00022801"/>
    </source>
</evidence>
<dbReference type="Pfam" id="PF00025">
    <property type="entry name" value="Arf"/>
    <property type="match status" value="1"/>
</dbReference>
<keyword evidence="7 21" id="KW-0813">Transport</keyword>